<feature type="compositionally biased region" description="Acidic residues" evidence="1">
    <location>
        <begin position="1"/>
        <end position="10"/>
    </location>
</feature>
<protein>
    <submittedName>
        <fullName evidence="2">Uncharacterized protein</fullName>
    </submittedName>
</protein>
<organism evidence="2 3">
    <name type="scientific">Pleurodeles waltl</name>
    <name type="common">Iberian ribbed newt</name>
    <dbReference type="NCBI Taxonomy" id="8319"/>
    <lineage>
        <taxon>Eukaryota</taxon>
        <taxon>Metazoa</taxon>
        <taxon>Chordata</taxon>
        <taxon>Craniata</taxon>
        <taxon>Vertebrata</taxon>
        <taxon>Euteleostomi</taxon>
        <taxon>Amphibia</taxon>
        <taxon>Batrachia</taxon>
        <taxon>Caudata</taxon>
        <taxon>Salamandroidea</taxon>
        <taxon>Salamandridae</taxon>
        <taxon>Pleurodelinae</taxon>
        <taxon>Pleurodeles</taxon>
    </lineage>
</organism>
<keyword evidence="3" id="KW-1185">Reference proteome</keyword>
<proteinExistence type="predicted"/>
<evidence type="ECO:0000256" key="1">
    <source>
        <dbReference type="SAM" id="MobiDB-lite"/>
    </source>
</evidence>
<comment type="caution">
    <text evidence="2">The sequence shown here is derived from an EMBL/GenBank/DDBJ whole genome shotgun (WGS) entry which is preliminary data.</text>
</comment>
<reference evidence="2" key="1">
    <citation type="journal article" date="2022" name="bioRxiv">
        <title>Sequencing and chromosome-scale assembly of the giantPleurodeles waltlgenome.</title>
        <authorList>
            <person name="Brown T."/>
            <person name="Elewa A."/>
            <person name="Iarovenko S."/>
            <person name="Subramanian E."/>
            <person name="Araus A.J."/>
            <person name="Petzold A."/>
            <person name="Susuki M."/>
            <person name="Suzuki K.-i.T."/>
            <person name="Hayashi T."/>
            <person name="Toyoda A."/>
            <person name="Oliveira C."/>
            <person name="Osipova E."/>
            <person name="Leigh N.D."/>
            <person name="Simon A."/>
            <person name="Yun M.H."/>
        </authorList>
    </citation>
    <scope>NUCLEOTIDE SEQUENCE</scope>
    <source>
        <strain evidence="2">20211129_DDA</strain>
        <tissue evidence="2">Liver</tissue>
    </source>
</reference>
<dbReference type="AlphaFoldDB" id="A0AAV7VSS1"/>
<dbReference type="Proteomes" id="UP001066276">
    <property type="component" value="Chromosome 2_1"/>
</dbReference>
<sequence length="163" mass="18059">MTECAYEEGTDGGNLEVKDAGGTSARIIGILEGTVNEGRLETRDTEKTTRGESEEPGEFRTTADLSRRQRGKNLSLPGERETRKDLSTSQEGRGVSRVEIPKGSNSGQIYHIHLLKEWKESETPMSVNNDTLFISTTLPLEILVLPPGQRKPSVRTYIRDTVV</sequence>
<evidence type="ECO:0000313" key="2">
    <source>
        <dbReference type="EMBL" id="KAJ1203682.1"/>
    </source>
</evidence>
<name>A0AAV7VSS1_PLEWA</name>
<dbReference type="EMBL" id="JANPWB010000003">
    <property type="protein sequence ID" value="KAJ1203682.1"/>
    <property type="molecule type" value="Genomic_DNA"/>
</dbReference>
<gene>
    <name evidence="2" type="ORF">NDU88_007466</name>
</gene>
<feature type="compositionally biased region" description="Basic and acidic residues" evidence="1">
    <location>
        <begin position="38"/>
        <end position="53"/>
    </location>
</feature>
<feature type="region of interest" description="Disordered" evidence="1">
    <location>
        <begin position="1"/>
        <end position="102"/>
    </location>
</feature>
<evidence type="ECO:0000313" key="3">
    <source>
        <dbReference type="Proteomes" id="UP001066276"/>
    </source>
</evidence>
<accession>A0AAV7VSS1</accession>